<evidence type="ECO:0000256" key="2">
    <source>
        <dbReference type="SAM" id="MobiDB-lite"/>
    </source>
</evidence>
<dbReference type="Pfam" id="PF13560">
    <property type="entry name" value="HTH_31"/>
    <property type="match status" value="2"/>
</dbReference>
<feature type="domain" description="HTH cro/C1-type" evidence="3">
    <location>
        <begin position="78"/>
        <end position="130"/>
    </location>
</feature>
<dbReference type="CDD" id="cd00093">
    <property type="entry name" value="HTH_XRE"/>
    <property type="match status" value="2"/>
</dbReference>
<reference evidence="4 5" key="1">
    <citation type="submission" date="2024-09" db="EMBL/GenBank/DDBJ databases">
        <title>The Natural Products Discovery Center: Release of the First 8490 Sequenced Strains for Exploring Actinobacteria Biosynthetic Diversity.</title>
        <authorList>
            <person name="Kalkreuter E."/>
            <person name="Kautsar S.A."/>
            <person name="Yang D."/>
            <person name="Bader C.D."/>
            <person name="Teijaro C.N."/>
            <person name="Fluegel L."/>
            <person name="Davis C.M."/>
            <person name="Simpson J.R."/>
            <person name="Lauterbach L."/>
            <person name="Steele A.D."/>
            <person name="Gui C."/>
            <person name="Meng S."/>
            <person name="Li G."/>
            <person name="Viehrig K."/>
            <person name="Ye F."/>
            <person name="Su P."/>
            <person name="Kiefer A.F."/>
            <person name="Nichols A."/>
            <person name="Cepeda A.J."/>
            <person name="Yan W."/>
            <person name="Fan B."/>
            <person name="Jiang Y."/>
            <person name="Adhikari A."/>
            <person name="Zheng C.-J."/>
            <person name="Schuster L."/>
            <person name="Cowan T.M."/>
            <person name="Smanski M.J."/>
            <person name="Chevrette M.G."/>
            <person name="De Carvalho L.P.S."/>
            <person name="Shen B."/>
        </authorList>
    </citation>
    <scope>NUCLEOTIDE SEQUENCE [LARGE SCALE GENOMIC DNA]</scope>
    <source>
        <strain evidence="4 5">NPDC058546</strain>
    </source>
</reference>
<dbReference type="PANTHER" id="PTHR46797:SF1">
    <property type="entry name" value="METHYLPHOSPHONATE SYNTHASE"/>
    <property type="match status" value="1"/>
</dbReference>
<sequence length="157" mass="17165">MSPSSGVPQFRADLLRMKREARGWSCEQLAVVAGITPATARKAEGENGRPSPRVVKALAAALDSSVDELAPVEGPLSLRELRARRGVTQREVAASVGVSTGMVSKVERGKHGVKHPEKWAAAYGVSRKRWAEAWEAGRESQRQRIRTRSRPDDGRTQ</sequence>
<dbReference type="SUPFAM" id="SSF47413">
    <property type="entry name" value="lambda repressor-like DNA-binding domains"/>
    <property type="match status" value="2"/>
</dbReference>
<accession>A0ABW6EYU8</accession>
<dbReference type="Proteomes" id="UP001598251">
    <property type="component" value="Unassembled WGS sequence"/>
</dbReference>
<protein>
    <submittedName>
        <fullName evidence="4">Helix-turn-helix transcriptional regulator</fullName>
    </submittedName>
</protein>
<evidence type="ECO:0000313" key="5">
    <source>
        <dbReference type="Proteomes" id="UP001598251"/>
    </source>
</evidence>
<dbReference type="PANTHER" id="PTHR46797">
    <property type="entry name" value="HTH-TYPE TRANSCRIPTIONAL REGULATOR"/>
    <property type="match status" value="1"/>
</dbReference>
<proteinExistence type="predicted"/>
<evidence type="ECO:0000313" key="4">
    <source>
        <dbReference type="EMBL" id="MFD4217646.1"/>
    </source>
</evidence>
<name>A0ABW6EYU8_9ACTN</name>
<dbReference type="SMART" id="SM00530">
    <property type="entry name" value="HTH_XRE"/>
    <property type="match status" value="2"/>
</dbReference>
<dbReference type="InterPro" id="IPR010982">
    <property type="entry name" value="Lambda_DNA-bd_dom_sf"/>
</dbReference>
<gene>
    <name evidence="4" type="ORF">ACFWSS_32750</name>
</gene>
<organism evidence="4 5">
    <name type="scientific">Streptomyces sindenensis</name>
    <dbReference type="NCBI Taxonomy" id="67363"/>
    <lineage>
        <taxon>Bacteria</taxon>
        <taxon>Bacillati</taxon>
        <taxon>Actinomycetota</taxon>
        <taxon>Actinomycetes</taxon>
        <taxon>Kitasatosporales</taxon>
        <taxon>Streptomycetaceae</taxon>
        <taxon>Streptomyces</taxon>
    </lineage>
</organism>
<dbReference type="EMBL" id="JBHXOF010000035">
    <property type="protein sequence ID" value="MFD4217646.1"/>
    <property type="molecule type" value="Genomic_DNA"/>
</dbReference>
<dbReference type="PROSITE" id="PS50943">
    <property type="entry name" value="HTH_CROC1"/>
    <property type="match status" value="2"/>
</dbReference>
<evidence type="ECO:0000259" key="3">
    <source>
        <dbReference type="PROSITE" id="PS50943"/>
    </source>
</evidence>
<keyword evidence="1" id="KW-0238">DNA-binding</keyword>
<dbReference type="Gene3D" id="1.10.260.40">
    <property type="entry name" value="lambda repressor-like DNA-binding domains"/>
    <property type="match status" value="2"/>
</dbReference>
<dbReference type="InterPro" id="IPR050807">
    <property type="entry name" value="TransReg_Diox_bact_type"/>
</dbReference>
<keyword evidence="5" id="KW-1185">Reference proteome</keyword>
<evidence type="ECO:0000256" key="1">
    <source>
        <dbReference type="ARBA" id="ARBA00023125"/>
    </source>
</evidence>
<dbReference type="InterPro" id="IPR001387">
    <property type="entry name" value="Cro/C1-type_HTH"/>
</dbReference>
<comment type="caution">
    <text evidence="4">The sequence shown here is derived from an EMBL/GenBank/DDBJ whole genome shotgun (WGS) entry which is preliminary data.</text>
</comment>
<feature type="domain" description="HTH cro/C1-type" evidence="3">
    <location>
        <begin position="15"/>
        <end position="69"/>
    </location>
</feature>
<dbReference type="RefSeq" id="WP_382917919.1">
    <property type="nucleotide sequence ID" value="NZ_JBHXOF010000035.1"/>
</dbReference>
<feature type="region of interest" description="Disordered" evidence="2">
    <location>
        <begin position="136"/>
        <end position="157"/>
    </location>
</feature>